<evidence type="ECO:0000313" key="4">
    <source>
        <dbReference type="Proteomes" id="UP000664534"/>
    </source>
</evidence>
<protein>
    <recommendedName>
        <fullName evidence="2">Argonaute linker 1 domain-containing protein</fullName>
    </recommendedName>
</protein>
<dbReference type="InterPro" id="IPR032474">
    <property type="entry name" value="Argonaute_N"/>
</dbReference>
<dbReference type="OrthoDB" id="10252740at2759"/>
<dbReference type="InterPro" id="IPR014811">
    <property type="entry name" value="ArgoL1"/>
</dbReference>
<feature type="compositionally biased region" description="Gly residues" evidence="1">
    <location>
        <begin position="7"/>
        <end position="23"/>
    </location>
</feature>
<evidence type="ECO:0000313" key="3">
    <source>
        <dbReference type="EMBL" id="CAF9919296.1"/>
    </source>
</evidence>
<feature type="domain" description="Argonaute linker 1" evidence="2">
    <location>
        <begin position="265"/>
        <end position="328"/>
    </location>
</feature>
<accession>A0A8H3FEB7</accession>
<dbReference type="Pfam" id="PF08699">
    <property type="entry name" value="ArgoL1"/>
    <property type="match status" value="1"/>
</dbReference>
<dbReference type="SMART" id="SM01163">
    <property type="entry name" value="DUF1785"/>
    <property type="match status" value="1"/>
</dbReference>
<proteinExistence type="predicted"/>
<comment type="caution">
    <text evidence="3">The sequence shown here is derived from an EMBL/GenBank/DDBJ whole genome shotgun (WGS) entry which is preliminary data.</text>
</comment>
<feature type="compositionally biased region" description="Polar residues" evidence="1">
    <location>
        <begin position="25"/>
        <end position="43"/>
    </location>
</feature>
<dbReference type="PANTHER" id="PTHR22891">
    <property type="entry name" value="EUKARYOTIC TRANSLATION INITIATION FACTOR 2C"/>
    <property type="match status" value="1"/>
</dbReference>
<keyword evidence="4" id="KW-1185">Reference proteome</keyword>
<evidence type="ECO:0000256" key="1">
    <source>
        <dbReference type="SAM" id="MobiDB-lite"/>
    </source>
</evidence>
<dbReference type="EMBL" id="CAJPDT010000022">
    <property type="protein sequence ID" value="CAF9919296.1"/>
    <property type="molecule type" value="Genomic_DNA"/>
</dbReference>
<evidence type="ECO:0000259" key="2">
    <source>
        <dbReference type="SMART" id="SM01163"/>
    </source>
</evidence>
<name>A0A8H3FEB7_9LECA</name>
<organism evidence="3 4">
    <name type="scientific">Imshaugia aleurites</name>
    <dbReference type="NCBI Taxonomy" id="172621"/>
    <lineage>
        <taxon>Eukaryota</taxon>
        <taxon>Fungi</taxon>
        <taxon>Dikarya</taxon>
        <taxon>Ascomycota</taxon>
        <taxon>Pezizomycotina</taxon>
        <taxon>Lecanoromycetes</taxon>
        <taxon>OSLEUM clade</taxon>
        <taxon>Lecanoromycetidae</taxon>
        <taxon>Lecanorales</taxon>
        <taxon>Lecanorineae</taxon>
        <taxon>Parmeliaceae</taxon>
        <taxon>Imshaugia</taxon>
    </lineage>
</organism>
<dbReference type="Pfam" id="PF16486">
    <property type="entry name" value="ArgoN"/>
    <property type="match status" value="1"/>
</dbReference>
<reference evidence="3" key="1">
    <citation type="submission" date="2021-03" db="EMBL/GenBank/DDBJ databases">
        <authorList>
            <person name="Tagirdzhanova G."/>
        </authorList>
    </citation>
    <scope>NUCLEOTIDE SEQUENCE</scope>
</reference>
<dbReference type="Proteomes" id="UP000664534">
    <property type="component" value="Unassembled WGS sequence"/>
</dbReference>
<sequence length="448" mass="50165">MSHSSGRQGGGGHGRGPQGGGSRGLVQQAQSPPTFSGLGNDQYTRGLPIFQPDGETSTPDPEVTEEEDENIRLSKGNYTKPPTQDPDLALRPQYGEKRFNMRTNYFKVTVPTTSELCKYNVEINPVSDSGARALPNGRKRRQFYKILFDEQPDFRARGQGIATDYANTLITCGRLYDDKSSSTCEYRQVYRSQFELPGSQITTTQSNGPRYNVTVKYVGIIPSSELTRYISSQPNDPSDFNTRLDVIQAMNIVMAGSPNKDPTIYQAGQNKFFRYPRNPRNLTFQHMYSDYSLTDGLIAVRGYYSSVRTSTSRVLLNLNAQCSAFYPEINLIELMYLFAGKPIPSTKYQDLEDFIQRLRVRTTQITREGTTVIREKTIRGFSHKHRIVHDANGKQILNPDGTPKATGTMGATDYGNSDNITIKSDIIPPPGLMSVSEYFRNSEQTSPL</sequence>
<gene>
    <name evidence="3" type="ORF">IMSHALPRED_004583</name>
</gene>
<feature type="region of interest" description="Disordered" evidence="1">
    <location>
        <begin position="1"/>
        <end position="91"/>
    </location>
</feature>
<dbReference type="AlphaFoldDB" id="A0A8H3FEB7"/>